<feature type="transmembrane region" description="Helical" evidence="1">
    <location>
        <begin position="27"/>
        <end position="45"/>
    </location>
</feature>
<gene>
    <name evidence="2" type="ORF">NXS11_07820</name>
</gene>
<dbReference type="RefSeq" id="WP_259200350.1">
    <property type="nucleotide sequence ID" value="NZ_JANUXY010000007.1"/>
</dbReference>
<name>A0ABT2F319_9STAP</name>
<evidence type="ECO:0000313" key="3">
    <source>
        <dbReference type="Proteomes" id="UP001205609"/>
    </source>
</evidence>
<proteinExistence type="predicted"/>
<protein>
    <submittedName>
        <fullName evidence="2">Uncharacterized protein</fullName>
    </submittedName>
</protein>
<dbReference type="Proteomes" id="UP001205609">
    <property type="component" value="Unassembled WGS sequence"/>
</dbReference>
<reference evidence="2 3" key="1">
    <citation type="journal article" date="2023" name="Int. J. Syst. Evol. Microbiol.">
        <title>Streptococcus sciuri sp. nov., Staphylococcus marylandisciuri sp. nov. and Staphylococcus americanisciuri sp. nov., isolated from faeces of eastern grey squirrel (Sciurus carolinensis).</title>
        <authorList>
            <person name="Volokhov D.V."/>
            <person name="Zagorodnyaya T.A."/>
            <person name="Furtak V.A."/>
            <person name="Nattanmai G."/>
            <person name="Randall L."/>
            <person name="Jose S."/>
            <person name="Gao Y."/>
            <person name="Eisenberg T."/>
            <person name="Delmonte P."/>
            <person name="Blom J."/>
            <person name="Mitchell K.K."/>
        </authorList>
    </citation>
    <scope>NUCLEOTIDE SEQUENCE [LARGE SCALE GENOMIC DNA]</scope>
    <source>
        <strain evidence="2 3">GRT3</strain>
    </source>
</reference>
<feature type="transmembrane region" description="Helical" evidence="1">
    <location>
        <begin position="5"/>
        <end position="21"/>
    </location>
</feature>
<organism evidence="2 3">
    <name type="scientific">Staphylococcus americanisciuri</name>
    <dbReference type="NCBI Taxonomy" id="2973940"/>
    <lineage>
        <taxon>Bacteria</taxon>
        <taxon>Bacillati</taxon>
        <taxon>Bacillota</taxon>
        <taxon>Bacilli</taxon>
        <taxon>Bacillales</taxon>
        <taxon>Staphylococcaceae</taxon>
        <taxon>Staphylococcus</taxon>
    </lineage>
</organism>
<keyword evidence="1" id="KW-0472">Membrane</keyword>
<keyword evidence="1" id="KW-1133">Transmembrane helix</keyword>
<keyword evidence="3" id="KW-1185">Reference proteome</keyword>
<comment type="caution">
    <text evidence="2">The sequence shown here is derived from an EMBL/GenBank/DDBJ whole genome shotgun (WGS) entry which is preliminary data.</text>
</comment>
<keyword evidence="1" id="KW-0812">Transmembrane</keyword>
<sequence>MNHNIFAFIISLIFLVAGVVFVVKQEWLFAVLFIAIGGIYLVKAMNKDKSNGS</sequence>
<dbReference type="EMBL" id="JANUXY010000007">
    <property type="protein sequence ID" value="MCS4486802.1"/>
    <property type="molecule type" value="Genomic_DNA"/>
</dbReference>
<evidence type="ECO:0000313" key="2">
    <source>
        <dbReference type="EMBL" id="MCS4486802.1"/>
    </source>
</evidence>
<evidence type="ECO:0000256" key="1">
    <source>
        <dbReference type="SAM" id="Phobius"/>
    </source>
</evidence>
<accession>A0ABT2F319</accession>